<comment type="pathway">
    <text evidence="1">Carbohydrate acid metabolism.</text>
</comment>
<proteinExistence type="inferred from homology"/>
<evidence type="ECO:0000256" key="1">
    <source>
        <dbReference type="ARBA" id="ARBA00004761"/>
    </source>
</evidence>
<comment type="similarity">
    <text evidence="2">Belongs to the KHG/KDPG aldolase family.</text>
</comment>
<dbReference type="InterPro" id="IPR013785">
    <property type="entry name" value="Aldolase_TIM"/>
</dbReference>
<dbReference type="PANTHER" id="PTHR30246">
    <property type="entry name" value="2-KETO-3-DEOXY-6-PHOSPHOGLUCONATE ALDOLASE"/>
    <property type="match status" value="1"/>
</dbReference>
<dbReference type="OrthoDB" id="9802667at2"/>
<sequence length="210" mass="22541">MLDQARRTPLTPVFYHAGDDFARRVLAACYAAGVRVFEFTNRGPEAYRIFAGLQKLVEADYPDLLLGAGTIFTPEEAERFIAAGADFIVQPVLSPEVAAVCRRHDLAWLPGAMTLTEVYQAAQQGAALVKLYPAGYLGPAYLQTLRGPLPQVPIMATGGLEPRPEVVAAWRQAGATCVGLDSRLLPTQDPTALTALMRTLLAAMSNPTAA</sequence>
<comment type="subunit">
    <text evidence="3">Homotrimer.</text>
</comment>
<dbReference type="GO" id="GO:0016829">
    <property type="term" value="F:lyase activity"/>
    <property type="evidence" value="ECO:0007669"/>
    <property type="project" value="UniProtKB-KW"/>
</dbReference>
<keyword evidence="5" id="KW-0119">Carbohydrate metabolism</keyword>
<accession>A0A9X0HNB2</accession>
<dbReference type="PANTHER" id="PTHR30246:SF1">
    <property type="entry name" value="2-DEHYDRO-3-DEOXY-6-PHOSPHOGALACTONATE ALDOLASE-RELATED"/>
    <property type="match status" value="1"/>
</dbReference>
<dbReference type="Proteomes" id="UP000054223">
    <property type="component" value="Unassembled WGS sequence"/>
</dbReference>
<evidence type="ECO:0000256" key="2">
    <source>
        <dbReference type="ARBA" id="ARBA00006906"/>
    </source>
</evidence>
<dbReference type="SUPFAM" id="SSF51569">
    <property type="entry name" value="Aldolase"/>
    <property type="match status" value="1"/>
</dbReference>
<comment type="caution">
    <text evidence="6">The sequence shown here is derived from an EMBL/GenBank/DDBJ whole genome shotgun (WGS) entry which is preliminary data.</text>
</comment>
<evidence type="ECO:0000256" key="3">
    <source>
        <dbReference type="ARBA" id="ARBA00011233"/>
    </source>
</evidence>
<evidence type="ECO:0000313" key="7">
    <source>
        <dbReference type="Proteomes" id="UP000054223"/>
    </source>
</evidence>
<keyword evidence="4" id="KW-0456">Lyase</keyword>
<dbReference type="Pfam" id="PF01081">
    <property type="entry name" value="Aldolase"/>
    <property type="match status" value="1"/>
</dbReference>
<organism evidence="6 7">
    <name type="scientific">Solirubrum puertoriconensis</name>
    <dbReference type="NCBI Taxonomy" id="1751427"/>
    <lineage>
        <taxon>Bacteria</taxon>
        <taxon>Pseudomonadati</taxon>
        <taxon>Bacteroidota</taxon>
        <taxon>Cytophagia</taxon>
        <taxon>Cytophagales</taxon>
    </lineage>
</organism>
<name>A0A9X0HNB2_SOLP1</name>
<evidence type="ECO:0000256" key="4">
    <source>
        <dbReference type="ARBA" id="ARBA00023239"/>
    </source>
</evidence>
<protein>
    <submittedName>
        <fullName evidence="6">Ketohydroxyglutarate aldolase</fullName>
    </submittedName>
</protein>
<dbReference type="InterPro" id="IPR000887">
    <property type="entry name" value="Aldlse_KDPG_KHG"/>
</dbReference>
<evidence type="ECO:0000313" key="6">
    <source>
        <dbReference type="EMBL" id="KUG09190.1"/>
    </source>
</evidence>
<dbReference type="AlphaFoldDB" id="A0A9X0HNB2"/>
<dbReference type="EMBL" id="LNAL01000005">
    <property type="protein sequence ID" value="KUG09190.1"/>
    <property type="molecule type" value="Genomic_DNA"/>
</dbReference>
<dbReference type="Gene3D" id="3.20.20.70">
    <property type="entry name" value="Aldolase class I"/>
    <property type="match status" value="1"/>
</dbReference>
<keyword evidence="7" id="KW-1185">Reference proteome</keyword>
<reference evidence="6 7" key="1">
    <citation type="submission" date="2015-11" db="EMBL/GenBank/DDBJ databases">
        <title>Solirubrum puertoriconensis gen. nov. an environmental bacteria isolated in Puerto Rico.</title>
        <authorList>
            <person name="Cuebas-Irizarry M.F."/>
            <person name="Montalvo-Rodriguez R."/>
        </authorList>
    </citation>
    <scope>NUCLEOTIDE SEQUENCE [LARGE SCALE GENOMIC DNA]</scope>
    <source>
        <strain evidence="6 7">MC1A</strain>
    </source>
</reference>
<evidence type="ECO:0000256" key="5">
    <source>
        <dbReference type="ARBA" id="ARBA00023277"/>
    </source>
</evidence>
<dbReference type="CDD" id="cd00452">
    <property type="entry name" value="KDPG_aldolase"/>
    <property type="match status" value="1"/>
</dbReference>
<gene>
    <name evidence="6" type="ORF">ASU33_19720</name>
</gene>